<reference evidence="2" key="1">
    <citation type="submission" date="2023-06" db="EMBL/GenBank/DDBJ databases">
        <title>Genome-scale phylogeny and comparative genomics of the fungal order Sordariales.</title>
        <authorList>
            <consortium name="Lawrence Berkeley National Laboratory"/>
            <person name="Hensen N."/>
            <person name="Bonometti L."/>
            <person name="Westerberg I."/>
            <person name="Brannstrom I.O."/>
            <person name="Guillou S."/>
            <person name="Cros-Aarteil S."/>
            <person name="Calhoun S."/>
            <person name="Haridas S."/>
            <person name="Kuo A."/>
            <person name="Mondo S."/>
            <person name="Pangilinan J."/>
            <person name="Riley R."/>
            <person name="LaButti K."/>
            <person name="Andreopoulos B."/>
            <person name="Lipzen A."/>
            <person name="Chen C."/>
            <person name="Yanf M."/>
            <person name="Daum C."/>
            <person name="Ng V."/>
            <person name="Clum A."/>
            <person name="Steindorff A."/>
            <person name="Ohm R."/>
            <person name="Martin F."/>
            <person name="Silar P."/>
            <person name="Natvig D."/>
            <person name="Lalanne C."/>
            <person name="Gautier V."/>
            <person name="Ament-velasquez S.L."/>
            <person name="Kruys A."/>
            <person name="Hutchinson M.I."/>
            <person name="Powell A.J."/>
            <person name="Barry K."/>
            <person name="Miller A.N."/>
            <person name="Grigoriev I.V."/>
            <person name="Debuchy R."/>
            <person name="Gladieux P."/>
            <person name="Thoren M.H."/>
            <person name="Johannesson H."/>
        </authorList>
    </citation>
    <scope>NUCLEOTIDE SEQUENCE</scope>
    <source>
        <strain evidence="2">SMH2392-1A</strain>
    </source>
</reference>
<protein>
    <recommendedName>
        <fullName evidence="4">DUF718 domain protein</fullName>
    </recommendedName>
</protein>
<dbReference type="EMBL" id="JAUIRO010000008">
    <property type="protein sequence ID" value="KAK0703068.1"/>
    <property type="molecule type" value="Genomic_DNA"/>
</dbReference>
<dbReference type="Proteomes" id="UP001172101">
    <property type="component" value="Unassembled WGS sequence"/>
</dbReference>
<name>A0AA40DKE4_9PEZI</name>
<dbReference type="PANTHER" id="PTHR34389">
    <property type="entry name" value="L-RHAMNOSE MUTAROTASE"/>
    <property type="match status" value="1"/>
</dbReference>
<evidence type="ECO:0000313" key="2">
    <source>
        <dbReference type="EMBL" id="KAK0703068.1"/>
    </source>
</evidence>
<evidence type="ECO:0008006" key="4">
    <source>
        <dbReference type="Google" id="ProtNLM"/>
    </source>
</evidence>
<dbReference type="PANTHER" id="PTHR34389:SF2">
    <property type="entry name" value="L-RHAMNOSE MUTAROTASE"/>
    <property type="match status" value="1"/>
</dbReference>
<dbReference type="RefSeq" id="XP_060289927.1">
    <property type="nucleotide sequence ID" value="XM_060442975.1"/>
</dbReference>
<gene>
    <name evidence="2" type="ORF">B0T26DRAFT_729742</name>
</gene>
<sequence>MYLWSPKAAQDEAPPLAPAPAPASTTTRATHTIPPRERAPSLASLSPIEPQHPGRRFAQIIKLKPEHVAEYKRLHEAVWPEVLEQIKKCNIQDYSIFHDPGTGILFASFRYLGFDYEADMAKMRANPVVREWWKVTDSLQTSLVPGATGSESGEPSWWLPVEEVFYQP</sequence>
<comment type="caution">
    <text evidence="2">The sequence shown here is derived from an EMBL/GenBank/DDBJ whole genome shotgun (WGS) entry which is preliminary data.</text>
</comment>
<feature type="region of interest" description="Disordered" evidence="1">
    <location>
        <begin position="1"/>
        <end position="51"/>
    </location>
</feature>
<dbReference type="GO" id="GO:0016857">
    <property type="term" value="F:racemase and epimerase activity, acting on carbohydrates and derivatives"/>
    <property type="evidence" value="ECO:0007669"/>
    <property type="project" value="InterPro"/>
</dbReference>
<dbReference type="Gene3D" id="3.30.70.100">
    <property type="match status" value="1"/>
</dbReference>
<organism evidence="2 3">
    <name type="scientific">Lasiosphaeria miniovina</name>
    <dbReference type="NCBI Taxonomy" id="1954250"/>
    <lineage>
        <taxon>Eukaryota</taxon>
        <taxon>Fungi</taxon>
        <taxon>Dikarya</taxon>
        <taxon>Ascomycota</taxon>
        <taxon>Pezizomycotina</taxon>
        <taxon>Sordariomycetes</taxon>
        <taxon>Sordariomycetidae</taxon>
        <taxon>Sordariales</taxon>
        <taxon>Lasiosphaeriaceae</taxon>
        <taxon>Lasiosphaeria</taxon>
    </lineage>
</organism>
<feature type="compositionally biased region" description="Low complexity" evidence="1">
    <location>
        <begin position="22"/>
        <end position="33"/>
    </location>
</feature>
<dbReference type="InterPro" id="IPR008000">
    <property type="entry name" value="Rham/fucose_mutarotase"/>
</dbReference>
<accession>A0AA40DKE4</accession>
<dbReference type="Pfam" id="PF05336">
    <property type="entry name" value="rhaM"/>
    <property type="match status" value="1"/>
</dbReference>
<evidence type="ECO:0000256" key="1">
    <source>
        <dbReference type="SAM" id="MobiDB-lite"/>
    </source>
</evidence>
<dbReference type="AlphaFoldDB" id="A0AA40DKE4"/>
<dbReference type="GeneID" id="85326245"/>
<evidence type="ECO:0000313" key="3">
    <source>
        <dbReference type="Proteomes" id="UP001172101"/>
    </source>
</evidence>
<keyword evidence="3" id="KW-1185">Reference proteome</keyword>
<proteinExistence type="predicted"/>
<dbReference type="SUPFAM" id="SSF54909">
    <property type="entry name" value="Dimeric alpha+beta barrel"/>
    <property type="match status" value="1"/>
</dbReference>
<dbReference type="InterPro" id="IPR011008">
    <property type="entry name" value="Dimeric_a/b-barrel"/>
</dbReference>